<feature type="region of interest" description="Disordered" evidence="1">
    <location>
        <begin position="75"/>
        <end position="108"/>
    </location>
</feature>
<proteinExistence type="predicted"/>
<comment type="caution">
    <text evidence="2">The sequence shown here is derived from an EMBL/GenBank/DDBJ whole genome shotgun (WGS) entry which is preliminary data.</text>
</comment>
<name>A0A4C1UFB8_EUMVA</name>
<protein>
    <submittedName>
        <fullName evidence="2">Uncharacterized protein</fullName>
    </submittedName>
</protein>
<accession>A0A4C1UFB8</accession>
<gene>
    <name evidence="2" type="ORF">EVAR_15852_1</name>
</gene>
<evidence type="ECO:0000313" key="3">
    <source>
        <dbReference type="Proteomes" id="UP000299102"/>
    </source>
</evidence>
<organism evidence="2 3">
    <name type="scientific">Eumeta variegata</name>
    <name type="common">Bagworm moth</name>
    <name type="synonym">Eumeta japonica</name>
    <dbReference type="NCBI Taxonomy" id="151549"/>
    <lineage>
        <taxon>Eukaryota</taxon>
        <taxon>Metazoa</taxon>
        <taxon>Ecdysozoa</taxon>
        <taxon>Arthropoda</taxon>
        <taxon>Hexapoda</taxon>
        <taxon>Insecta</taxon>
        <taxon>Pterygota</taxon>
        <taxon>Neoptera</taxon>
        <taxon>Endopterygota</taxon>
        <taxon>Lepidoptera</taxon>
        <taxon>Glossata</taxon>
        <taxon>Ditrysia</taxon>
        <taxon>Tineoidea</taxon>
        <taxon>Psychidae</taxon>
        <taxon>Oiketicinae</taxon>
        <taxon>Eumeta</taxon>
    </lineage>
</organism>
<evidence type="ECO:0000313" key="2">
    <source>
        <dbReference type="EMBL" id="GBP24646.1"/>
    </source>
</evidence>
<sequence>MDSGLDTSSAAHEFRIHDDLDCGQCREAVLDFRMLEDPTPRQVTKGASVVLTVSKTNKRGRRARIPRGLPLINLRRRSGSAPRVRGPAASAPRAAGGRGPPPTLPDKN</sequence>
<dbReference type="AlphaFoldDB" id="A0A4C1UFB8"/>
<evidence type="ECO:0000256" key="1">
    <source>
        <dbReference type="SAM" id="MobiDB-lite"/>
    </source>
</evidence>
<dbReference type="EMBL" id="BGZK01000164">
    <property type="protein sequence ID" value="GBP24646.1"/>
    <property type="molecule type" value="Genomic_DNA"/>
</dbReference>
<reference evidence="2 3" key="1">
    <citation type="journal article" date="2019" name="Commun. Biol.">
        <title>The bagworm genome reveals a unique fibroin gene that provides high tensile strength.</title>
        <authorList>
            <person name="Kono N."/>
            <person name="Nakamura H."/>
            <person name="Ohtoshi R."/>
            <person name="Tomita M."/>
            <person name="Numata K."/>
            <person name="Arakawa K."/>
        </authorList>
    </citation>
    <scope>NUCLEOTIDE SEQUENCE [LARGE SCALE GENOMIC DNA]</scope>
</reference>
<feature type="compositionally biased region" description="Pro residues" evidence="1">
    <location>
        <begin position="99"/>
        <end position="108"/>
    </location>
</feature>
<keyword evidence="3" id="KW-1185">Reference proteome</keyword>
<dbReference type="Proteomes" id="UP000299102">
    <property type="component" value="Unassembled WGS sequence"/>
</dbReference>
<feature type="compositionally biased region" description="Low complexity" evidence="1">
    <location>
        <begin position="81"/>
        <end position="95"/>
    </location>
</feature>